<keyword evidence="3" id="KW-1185">Reference proteome</keyword>
<evidence type="ECO:0000313" key="3">
    <source>
        <dbReference type="Proteomes" id="UP001303046"/>
    </source>
</evidence>
<dbReference type="PROSITE" id="PS50878">
    <property type="entry name" value="RT_POL"/>
    <property type="match status" value="1"/>
</dbReference>
<reference evidence="2 3" key="1">
    <citation type="submission" date="2023-08" db="EMBL/GenBank/DDBJ databases">
        <title>A Necator americanus chromosomal reference genome.</title>
        <authorList>
            <person name="Ilik V."/>
            <person name="Petrzelkova K.J."/>
            <person name="Pardy F."/>
            <person name="Fuh T."/>
            <person name="Niatou-Singa F.S."/>
            <person name="Gouil Q."/>
            <person name="Baker L."/>
            <person name="Ritchie M.E."/>
            <person name="Jex A.R."/>
            <person name="Gazzola D."/>
            <person name="Li H."/>
            <person name="Toshio Fujiwara R."/>
            <person name="Zhan B."/>
            <person name="Aroian R.V."/>
            <person name="Pafco B."/>
            <person name="Schwarz E.M."/>
        </authorList>
    </citation>
    <scope>NUCLEOTIDE SEQUENCE [LARGE SCALE GENOMIC DNA]</scope>
    <source>
        <strain evidence="2 3">Aroian</strain>
        <tissue evidence="2">Whole animal</tissue>
    </source>
</reference>
<proteinExistence type="predicted"/>
<dbReference type="SUPFAM" id="SSF56672">
    <property type="entry name" value="DNA/RNA polymerases"/>
    <property type="match status" value="1"/>
</dbReference>
<accession>A0ABR1CWW1</accession>
<feature type="domain" description="Reverse transcriptase" evidence="1">
    <location>
        <begin position="1"/>
        <end position="149"/>
    </location>
</feature>
<name>A0ABR1CWW1_NECAM</name>
<dbReference type="InterPro" id="IPR000477">
    <property type="entry name" value="RT_dom"/>
</dbReference>
<dbReference type="InterPro" id="IPR043128">
    <property type="entry name" value="Rev_trsase/Diguanyl_cyclase"/>
</dbReference>
<organism evidence="2 3">
    <name type="scientific">Necator americanus</name>
    <name type="common">Human hookworm</name>
    <dbReference type="NCBI Taxonomy" id="51031"/>
    <lineage>
        <taxon>Eukaryota</taxon>
        <taxon>Metazoa</taxon>
        <taxon>Ecdysozoa</taxon>
        <taxon>Nematoda</taxon>
        <taxon>Chromadorea</taxon>
        <taxon>Rhabditida</taxon>
        <taxon>Rhabditina</taxon>
        <taxon>Rhabditomorpha</taxon>
        <taxon>Strongyloidea</taxon>
        <taxon>Ancylostomatidae</taxon>
        <taxon>Bunostominae</taxon>
        <taxon>Necator</taxon>
    </lineage>
</organism>
<gene>
    <name evidence="2" type="primary">Necator_chrIII.g10572</name>
    <name evidence="2" type="ORF">RB195_009807</name>
</gene>
<dbReference type="EMBL" id="JAVFWL010000003">
    <property type="protein sequence ID" value="KAK6742163.1"/>
    <property type="molecule type" value="Genomic_DNA"/>
</dbReference>
<dbReference type="Gene3D" id="3.30.70.270">
    <property type="match status" value="1"/>
</dbReference>
<dbReference type="Pfam" id="PF00078">
    <property type="entry name" value="RVT_1"/>
    <property type="match status" value="1"/>
</dbReference>
<evidence type="ECO:0000313" key="2">
    <source>
        <dbReference type="EMBL" id="KAK6742163.1"/>
    </source>
</evidence>
<sequence>MSMRSHRVPEKYVRWTKLLYAKSTNVVRCVAGTSRPFPVQVGVHQGSSLSPLLFILCMDTITKGIQKQHPWTLLFADDAMLASESRDDLQKQVQSWKDRLQQHRLRLNVSKTEYIECGPRIEDGSICVDGTKLKVVNKMDCFKYLGSKVTSTGDIDQEGRARVNAAWMKWKMATDALCDKKVPVRLKSRIYRTVVRPVPFTGASADRRRNRALDRVLHALEMRMLRWTIGVTLKDKVSNDTVCSTFGVVPITRR</sequence>
<dbReference type="PANTHER" id="PTHR47027:SF20">
    <property type="entry name" value="REVERSE TRANSCRIPTASE-LIKE PROTEIN WITH RNA-DIRECTED DNA POLYMERASE DOMAIN"/>
    <property type="match status" value="1"/>
</dbReference>
<protein>
    <recommendedName>
        <fullName evidence="1">Reverse transcriptase domain-containing protein</fullName>
    </recommendedName>
</protein>
<dbReference type="InterPro" id="IPR043502">
    <property type="entry name" value="DNA/RNA_pol_sf"/>
</dbReference>
<dbReference type="Proteomes" id="UP001303046">
    <property type="component" value="Unassembled WGS sequence"/>
</dbReference>
<evidence type="ECO:0000259" key="1">
    <source>
        <dbReference type="PROSITE" id="PS50878"/>
    </source>
</evidence>
<dbReference type="PANTHER" id="PTHR47027">
    <property type="entry name" value="REVERSE TRANSCRIPTASE DOMAIN-CONTAINING PROTEIN"/>
    <property type="match status" value="1"/>
</dbReference>
<comment type="caution">
    <text evidence="2">The sequence shown here is derived from an EMBL/GenBank/DDBJ whole genome shotgun (WGS) entry which is preliminary data.</text>
</comment>